<dbReference type="AlphaFoldDB" id="A0A923HQW0"/>
<evidence type="ECO:0000256" key="4">
    <source>
        <dbReference type="ARBA" id="ARBA00016084"/>
    </source>
</evidence>
<proteinExistence type="inferred from homology"/>
<comment type="subcellular location">
    <subcellularLocation>
        <location evidence="1">Cell membrane</location>
        <topology evidence="1">Multi-pass membrane protein</topology>
    </subcellularLocation>
</comment>
<dbReference type="EMBL" id="JACOFZ010000008">
    <property type="protein sequence ID" value="MBC3882913.1"/>
    <property type="molecule type" value="Genomic_DNA"/>
</dbReference>
<dbReference type="GO" id="GO:0005886">
    <property type="term" value="C:plasma membrane"/>
    <property type="evidence" value="ECO:0007669"/>
    <property type="project" value="UniProtKB-SubCell"/>
</dbReference>
<keyword evidence="5 13" id="KW-1003">Cell membrane</keyword>
<evidence type="ECO:0000256" key="9">
    <source>
        <dbReference type="ARBA" id="ARBA00022989"/>
    </source>
</evidence>
<comment type="similarity">
    <text evidence="3 13">Belongs to the membrane-bound acyltransferase family.</text>
</comment>
<keyword evidence="9 14" id="KW-1133">Transmembrane helix</keyword>
<evidence type="ECO:0000256" key="7">
    <source>
        <dbReference type="ARBA" id="ARBA00022692"/>
    </source>
</evidence>
<evidence type="ECO:0000256" key="5">
    <source>
        <dbReference type="ARBA" id="ARBA00022475"/>
    </source>
</evidence>
<feature type="transmembrane region" description="Helical" evidence="14">
    <location>
        <begin position="114"/>
        <end position="138"/>
    </location>
</feature>
<feature type="transmembrane region" description="Helical" evidence="14">
    <location>
        <begin position="75"/>
        <end position="94"/>
    </location>
</feature>
<evidence type="ECO:0000256" key="1">
    <source>
        <dbReference type="ARBA" id="ARBA00004651"/>
    </source>
</evidence>
<evidence type="ECO:0000256" key="8">
    <source>
        <dbReference type="ARBA" id="ARBA00022841"/>
    </source>
</evidence>
<name>A0A923HQW0_9BURK</name>
<evidence type="ECO:0000256" key="10">
    <source>
        <dbReference type="ARBA" id="ARBA00023136"/>
    </source>
</evidence>
<feature type="transmembrane region" description="Helical" evidence="14">
    <location>
        <begin position="229"/>
        <end position="258"/>
    </location>
</feature>
<evidence type="ECO:0000256" key="11">
    <source>
        <dbReference type="ARBA" id="ARBA00023315"/>
    </source>
</evidence>
<evidence type="ECO:0000313" key="16">
    <source>
        <dbReference type="Proteomes" id="UP000627446"/>
    </source>
</evidence>
<dbReference type="PIRSF" id="PIRSF500217">
    <property type="entry name" value="AlgI"/>
    <property type="match status" value="1"/>
</dbReference>
<feature type="transmembrane region" description="Helical" evidence="14">
    <location>
        <begin position="329"/>
        <end position="346"/>
    </location>
</feature>
<keyword evidence="10 13" id="KW-0472">Membrane</keyword>
<evidence type="ECO:0000256" key="3">
    <source>
        <dbReference type="ARBA" id="ARBA00010323"/>
    </source>
</evidence>
<feature type="transmembrane region" description="Helical" evidence="14">
    <location>
        <begin position="190"/>
        <end position="209"/>
    </location>
</feature>
<dbReference type="GO" id="GO:0042121">
    <property type="term" value="P:alginic acid biosynthetic process"/>
    <property type="evidence" value="ECO:0007669"/>
    <property type="project" value="UniProtKB-KW"/>
</dbReference>
<dbReference type="PIRSF" id="PIRSF016636">
    <property type="entry name" value="AlgI_DltB"/>
    <property type="match status" value="1"/>
</dbReference>
<comment type="caution">
    <text evidence="15">The sequence shown here is derived from an EMBL/GenBank/DDBJ whole genome shotgun (WGS) entry which is preliminary data.</text>
</comment>
<accession>A0A923HQW0</accession>
<reference evidence="15" key="1">
    <citation type="submission" date="2020-08" db="EMBL/GenBank/DDBJ databases">
        <title>Novel species isolated from subtropical streams in China.</title>
        <authorList>
            <person name="Lu H."/>
        </authorList>
    </citation>
    <scope>NUCLEOTIDE SEQUENCE</scope>
    <source>
        <strain evidence="15">LX22W</strain>
    </source>
</reference>
<dbReference type="Pfam" id="PF03062">
    <property type="entry name" value="MBOAT"/>
    <property type="match status" value="1"/>
</dbReference>
<keyword evidence="11 13" id="KW-0012">Acyltransferase</keyword>
<dbReference type="InterPro" id="IPR024194">
    <property type="entry name" value="Ac/AlaTfrase_AlgI/DltB"/>
</dbReference>
<dbReference type="Proteomes" id="UP000627446">
    <property type="component" value="Unassembled WGS sequence"/>
</dbReference>
<evidence type="ECO:0000256" key="14">
    <source>
        <dbReference type="SAM" id="Phobius"/>
    </source>
</evidence>
<gene>
    <name evidence="15" type="ORF">H8K36_16090</name>
</gene>
<evidence type="ECO:0000256" key="13">
    <source>
        <dbReference type="PIRNR" id="PIRNR016636"/>
    </source>
</evidence>
<dbReference type="PANTHER" id="PTHR13285:SF23">
    <property type="entry name" value="TEICHOIC ACID D-ALANYLTRANSFERASE"/>
    <property type="match status" value="1"/>
</dbReference>
<organism evidence="15 16">
    <name type="scientific">Undibacterium nitidum</name>
    <dbReference type="NCBI Taxonomy" id="2762298"/>
    <lineage>
        <taxon>Bacteria</taxon>
        <taxon>Pseudomonadati</taxon>
        <taxon>Pseudomonadota</taxon>
        <taxon>Betaproteobacteria</taxon>
        <taxon>Burkholderiales</taxon>
        <taxon>Oxalobacteraceae</taxon>
        <taxon>Undibacterium</taxon>
    </lineage>
</organism>
<dbReference type="InterPro" id="IPR004299">
    <property type="entry name" value="MBOAT_fam"/>
</dbReference>
<feature type="transmembrane region" description="Helical" evidence="14">
    <location>
        <begin position="305"/>
        <end position="323"/>
    </location>
</feature>
<feature type="transmembrane region" description="Helical" evidence="14">
    <location>
        <begin position="396"/>
        <end position="417"/>
    </location>
</feature>
<keyword evidence="6 13" id="KW-0808">Transferase</keyword>
<feature type="transmembrane region" description="Helical" evidence="14">
    <location>
        <begin position="358"/>
        <end position="376"/>
    </location>
</feature>
<keyword evidence="16" id="KW-1185">Reference proteome</keyword>
<dbReference type="GO" id="GO:0016746">
    <property type="term" value="F:acyltransferase activity"/>
    <property type="evidence" value="ECO:0007669"/>
    <property type="project" value="UniProtKB-KW"/>
</dbReference>
<sequence>MSYLSPEFAFTFLVFLILYWSLNRWTTLQKISLLLASYAIYASLDLRFGVILAIYTTCMLGLLKWVQSQPQQRKFICGLGIFASVLNLAVFKYFDFCRDGFLAAAEYFKLSWSIPALDILLPVGISFYTFQAIAYLVAVARAEREPAKPLDSALYLAFFPTLFAGPICRASDLLAQIELPQTRKLVKGDLIFWLLISALVKKVWLATWISETWVNPMFANPDAYQAPELLMGAYAFAIQIYFDFSGYSDLVIAMALLLGYQLKDNFNFPYLAVNLREFWRRWHISLSSWIRDYVYIPMGGSRGGWWMTQVTILSSMVISGIWHGASLKYIIWGALHGMGMVAQNIIEKVLGRQVKGLLSGIITFHFVCFAWIFFRADGWQEAMNFIRGFGRLDAPMTVDVVGGAALMLLFFWLSVYAESWKQRSLWLMERTPILIKPIALTAIVLLIHLLGPSGVPSFLYYSY</sequence>
<evidence type="ECO:0000256" key="6">
    <source>
        <dbReference type="ARBA" id="ARBA00022679"/>
    </source>
</evidence>
<keyword evidence="7 14" id="KW-0812">Transmembrane</keyword>
<dbReference type="InterPro" id="IPR028362">
    <property type="entry name" value="AlgI"/>
</dbReference>
<feature type="transmembrane region" description="Helical" evidence="14">
    <location>
        <begin position="40"/>
        <end position="63"/>
    </location>
</feature>
<feature type="transmembrane region" description="Helical" evidence="14">
    <location>
        <begin position="438"/>
        <end position="461"/>
    </location>
</feature>
<evidence type="ECO:0000256" key="12">
    <source>
        <dbReference type="ARBA" id="ARBA00031030"/>
    </source>
</evidence>
<dbReference type="RefSeq" id="WP_186917534.1">
    <property type="nucleotide sequence ID" value="NZ_JACOFZ010000008.1"/>
</dbReference>
<protein>
    <recommendedName>
        <fullName evidence="4">Probable alginate O-acetylase AlgI</fullName>
    </recommendedName>
    <alternativeName>
        <fullName evidence="12">Alginate biosynthesis protein AlgI</fullName>
    </alternativeName>
</protein>
<dbReference type="PANTHER" id="PTHR13285">
    <property type="entry name" value="ACYLTRANSFERASE"/>
    <property type="match status" value="1"/>
</dbReference>
<keyword evidence="8" id="KW-0016">Alginate biosynthesis</keyword>
<dbReference type="InterPro" id="IPR051085">
    <property type="entry name" value="MB_O-acyltransferase"/>
</dbReference>
<evidence type="ECO:0000256" key="2">
    <source>
        <dbReference type="ARBA" id="ARBA00005182"/>
    </source>
</evidence>
<evidence type="ECO:0000313" key="15">
    <source>
        <dbReference type="EMBL" id="MBC3882913.1"/>
    </source>
</evidence>
<comment type="pathway">
    <text evidence="2">Glycan biosynthesis; alginate biosynthesis.</text>
</comment>